<evidence type="ECO:0000256" key="3">
    <source>
        <dbReference type="ARBA" id="ARBA00023180"/>
    </source>
</evidence>
<keyword evidence="2" id="KW-1015">Disulfide bond</keyword>
<evidence type="ECO:0000256" key="6">
    <source>
        <dbReference type="SAM" id="Phobius"/>
    </source>
</evidence>
<comment type="similarity">
    <text evidence="4">Belongs to the early nodulin-like (ENODL) family.</text>
</comment>
<dbReference type="InterPro" id="IPR039391">
    <property type="entry name" value="Phytocyanin-like"/>
</dbReference>
<evidence type="ECO:0000313" key="8">
    <source>
        <dbReference type="EMBL" id="RZC76063.1"/>
    </source>
</evidence>
<dbReference type="GO" id="GO:0005886">
    <property type="term" value="C:plasma membrane"/>
    <property type="evidence" value="ECO:0007669"/>
    <property type="project" value="TreeGrafter"/>
</dbReference>
<comment type="function">
    <text evidence="5">May act as a carbohydrate transporter.</text>
</comment>
<dbReference type="OrthoDB" id="1921208at2759"/>
<reference evidence="8 9" key="1">
    <citation type="journal article" date="2018" name="Science">
        <title>The opium poppy genome and morphinan production.</title>
        <authorList>
            <person name="Guo L."/>
            <person name="Winzer T."/>
            <person name="Yang X."/>
            <person name="Li Y."/>
            <person name="Ning Z."/>
            <person name="He Z."/>
            <person name="Teodor R."/>
            <person name="Lu Y."/>
            <person name="Bowser T.A."/>
            <person name="Graham I.A."/>
            <person name="Ye K."/>
        </authorList>
    </citation>
    <scope>NUCLEOTIDE SEQUENCE [LARGE SCALE GENOMIC DNA]</scope>
    <source>
        <strain evidence="9">cv. HN1</strain>
        <tissue evidence="8">Leaves</tissue>
    </source>
</reference>
<evidence type="ECO:0000256" key="1">
    <source>
        <dbReference type="ARBA" id="ARBA00022729"/>
    </source>
</evidence>
<keyword evidence="1" id="KW-0732">Signal</keyword>
<dbReference type="GO" id="GO:0009055">
    <property type="term" value="F:electron transfer activity"/>
    <property type="evidence" value="ECO:0007669"/>
    <property type="project" value="InterPro"/>
</dbReference>
<dbReference type="PANTHER" id="PTHR33021">
    <property type="entry name" value="BLUE COPPER PROTEIN"/>
    <property type="match status" value="1"/>
</dbReference>
<keyword evidence="6" id="KW-0472">Membrane</keyword>
<dbReference type="AlphaFoldDB" id="A0A4Y7KRU5"/>
<dbReference type="Gene3D" id="2.60.40.420">
    <property type="entry name" value="Cupredoxins - blue copper proteins"/>
    <property type="match status" value="1"/>
</dbReference>
<dbReference type="FunFam" id="2.60.40.420:FF:000018">
    <property type="entry name" value="Lamin-like protein"/>
    <property type="match status" value="1"/>
</dbReference>
<keyword evidence="3" id="KW-0325">Glycoprotein</keyword>
<evidence type="ECO:0000259" key="7">
    <source>
        <dbReference type="PROSITE" id="PS51485"/>
    </source>
</evidence>
<dbReference type="PANTHER" id="PTHR33021:SF231">
    <property type="entry name" value="EARLY NODULIN-LIKE PROTEIN 17"/>
    <property type="match status" value="1"/>
</dbReference>
<evidence type="ECO:0000256" key="2">
    <source>
        <dbReference type="ARBA" id="ARBA00023157"/>
    </source>
</evidence>
<accession>A0A4Y7KRU5</accession>
<evidence type="ECO:0000256" key="4">
    <source>
        <dbReference type="ARBA" id="ARBA00035011"/>
    </source>
</evidence>
<dbReference type="Pfam" id="PF02298">
    <property type="entry name" value="Cu_bind_like"/>
    <property type="match status" value="1"/>
</dbReference>
<organism evidence="8 9">
    <name type="scientific">Papaver somniferum</name>
    <name type="common">Opium poppy</name>
    <dbReference type="NCBI Taxonomy" id="3469"/>
    <lineage>
        <taxon>Eukaryota</taxon>
        <taxon>Viridiplantae</taxon>
        <taxon>Streptophyta</taxon>
        <taxon>Embryophyta</taxon>
        <taxon>Tracheophyta</taxon>
        <taxon>Spermatophyta</taxon>
        <taxon>Magnoliopsida</taxon>
        <taxon>Ranunculales</taxon>
        <taxon>Papaveraceae</taxon>
        <taxon>Papaveroideae</taxon>
        <taxon>Papaver</taxon>
    </lineage>
</organism>
<dbReference type="PROSITE" id="PS51485">
    <property type="entry name" value="PHYTOCYANIN"/>
    <property type="match status" value="1"/>
</dbReference>
<sequence length="225" mass="25993">MMYHGVLQERSEIKNKLDDQIEESRDLKVKIKVSEKNQVLIQKDLDDLKQDKERIVFDDQVEVSRDLKLKFKNLEKNQVLLLLMLMAFLIIPAQVAAKGWTVGGNHGWTTNLNYTHWAENKTFFRNDWLMFVYDSNKLNVLEVNKDDYQRCREVDPIRSWKKGAGRKLVGLNITKTCYFISGNSYCYEGVKLSVSVQDPAPSNSAGQLKWCLSTPVVLLLSFLLS</sequence>
<feature type="domain" description="Phytocyanin" evidence="7">
    <location>
        <begin position="98"/>
        <end position="198"/>
    </location>
</feature>
<dbReference type="EMBL" id="CM010723">
    <property type="protein sequence ID" value="RZC76063.1"/>
    <property type="molecule type" value="Genomic_DNA"/>
</dbReference>
<dbReference type="InterPro" id="IPR003245">
    <property type="entry name" value="Phytocyanin_dom"/>
</dbReference>
<dbReference type="Gramene" id="RZC76063">
    <property type="protein sequence ID" value="RZC76063"/>
    <property type="gene ID" value="C5167_000173"/>
</dbReference>
<feature type="transmembrane region" description="Helical" evidence="6">
    <location>
        <begin position="79"/>
        <end position="97"/>
    </location>
</feature>
<name>A0A4Y7KRU5_PAPSO</name>
<keyword evidence="6" id="KW-0812">Transmembrane</keyword>
<keyword evidence="9" id="KW-1185">Reference proteome</keyword>
<proteinExistence type="inferred from homology"/>
<dbReference type="InterPro" id="IPR008972">
    <property type="entry name" value="Cupredoxin"/>
</dbReference>
<dbReference type="Proteomes" id="UP000316621">
    <property type="component" value="Chromosome 9"/>
</dbReference>
<evidence type="ECO:0000313" key="9">
    <source>
        <dbReference type="Proteomes" id="UP000316621"/>
    </source>
</evidence>
<evidence type="ECO:0000256" key="5">
    <source>
        <dbReference type="ARBA" id="ARBA00037626"/>
    </source>
</evidence>
<gene>
    <name evidence="8" type="ORF">C5167_000173</name>
</gene>
<dbReference type="SUPFAM" id="SSF49503">
    <property type="entry name" value="Cupredoxins"/>
    <property type="match status" value="1"/>
</dbReference>
<keyword evidence="6" id="KW-1133">Transmembrane helix</keyword>
<protein>
    <recommendedName>
        <fullName evidence="7">Phytocyanin domain-containing protein</fullName>
    </recommendedName>
</protein>